<feature type="non-terminal residue" evidence="2">
    <location>
        <position position="129"/>
    </location>
</feature>
<dbReference type="Gene3D" id="3.20.20.80">
    <property type="entry name" value="Glycosidases"/>
    <property type="match status" value="1"/>
</dbReference>
<name>X0S7E0_9ZZZZ</name>
<protein>
    <recommendedName>
        <fullName evidence="1">DUF5605 domain-containing protein</fullName>
    </recommendedName>
</protein>
<feature type="domain" description="DUF5605" evidence="1">
    <location>
        <begin position="88"/>
        <end position="127"/>
    </location>
</feature>
<dbReference type="InterPro" id="IPR041239">
    <property type="entry name" value="DUF5605"/>
</dbReference>
<organism evidence="2">
    <name type="scientific">marine sediment metagenome</name>
    <dbReference type="NCBI Taxonomy" id="412755"/>
    <lineage>
        <taxon>unclassified sequences</taxon>
        <taxon>metagenomes</taxon>
        <taxon>ecological metagenomes</taxon>
    </lineage>
</organism>
<dbReference type="EMBL" id="BARS01005672">
    <property type="protein sequence ID" value="GAF76924.1"/>
    <property type="molecule type" value="Genomic_DNA"/>
</dbReference>
<reference evidence="2" key="1">
    <citation type="journal article" date="2014" name="Front. Microbiol.">
        <title>High frequency of phylogenetically diverse reductive dehalogenase-homologous genes in deep subseafloor sedimentary metagenomes.</title>
        <authorList>
            <person name="Kawai M."/>
            <person name="Futagami T."/>
            <person name="Toyoda A."/>
            <person name="Takaki Y."/>
            <person name="Nishi S."/>
            <person name="Hori S."/>
            <person name="Arai W."/>
            <person name="Tsubouchi T."/>
            <person name="Morono Y."/>
            <person name="Uchiyama I."/>
            <person name="Ito T."/>
            <person name="Fujiyama A."/>
            <person name="Inagaki F."/>
            <person name="Takami H."/>
        </authorList>
    </citation>
    <scope>NUCLEOTIDE SEQUENCE</scope>
    <source>
        <strain evidence="2">Expedition CK06-06</strain>
    </source>
</reference>
<evidence type="ECO:0000313" key="2">
    <source>
        <dbReference type="EMBL" id="GAF76924.1"/>
    </source>
</evidence>
<evidence type="ECO:0000259" key="1">
    <source>
        <dbReference type="Pfam" id="PF18310"/>
    </source>
</evidence>
<dbReference type="Pfam" id="PF18310">
    <property type="entry name" value="DUF5605"/>
    <property type="match status" value="1"/>
</dbReference>
<dbReference type="AlphaFoldDB" id="X0S7E0"/>
<gene>
    <name evidence="2" type="ORF">S01H1_11125</name>
</gene>
<sequence>MMVAHFWMGGLSGGYVTHGECYRKVKDKSDDVLWWGKGGKLKGKSPPRIAFFREIMENVPIREMVPTMTKMEEDKGNEGVCFVLAKPGHIYLGYTLNKGQLIRFNLTGSTDYKIELIDTWNMTVHDLGR</sequence>
<proteinExistence type="predicted"/>
<dbReference type="Gene3D" id="2.60.40.3950">
    <property type="match status" value="1"/>
</dbReference>
<comment type="caution">
    <text evidence="2">The sequence shown here is derived from an EMBL/GenBank/DDBJ whole genome shotgun (WGS) entry which is preliminary data.</text>
</comment>
<accession>X0S7E0</accession>